<dbReference type="EMBL" id="JAETXX010000007">
    <property type="protein sequence ID" value="MCF8715444.1"/>
    <property type="molecule type" value="Genomic_DNA"/>
</dbReference>
<protein>
    <submittedName>
        <fullName evidence="9">ComEC family competence protein</fullName>
    </submittedName>
</protein>
<feature type="transmembrane region" description="Helical" evidence="6">
    <location>
        <begin position="245"/>
        <end position="272"/>
    </location>
</feature>
<feature type="domain" description="DUF4131" evidence="8">
    <location>
        <begin position="33"/>
        <end position="189"/>
    </location>
</feature>
<comment type="caution">
    <text evidence="9">The sequence shown here is derived from an EMBL/GenBank/DDBJ whole genome shotgun (WGS) entry which is preliminary data.</text>
</comment>
<dbReference type="Pfam" id="PF13567">
    <property type="entry name" value="DUF4131"/>
    <property type="match status" value="1"/>
</dbReference>
<evidence type="ECO:0000256" key="6">
    <source>
        <dbReference type="SAM" id="Phobius"/>
    </source>
</evidence>
<dbReference type="PANTHER" id="PTHR30619">
    <property type="entry name" value="DNA INTERNALIZATION/COMPETENCE PROTEIN COMEC/REC2"/>
    <property type="match status" value="1"/>
</dbReference>
<accession>A0ABS9J4X1</accession>
<feature type="transmembrane region" description="Helical" evidence="6">
    <location>
        <begin position="56"/>
        <end position="76"/>
    </location>
</feature>
<dbReference type="Proteomes" id="UP000829517">
    <property type="component" value="Unassembled WGS sequence"/>
</dbReference>
<keyword evidence="2" id="KW-1003">Cell membrane</keyword>
<evidence type="ECO:0000259" key="8">
    <source>
        <dbReference type="Pfam" id="PF13567"/>
    </source>
</evidence>
<feature type="transmembrane region" description="Helical" evidence="6">
    <location>
        <begin position="327"/>
        <end position="342"/>
    </location>
</feature>
<evidence type="ECO:0000256" key="1">
    <source>
        <dbReference type="ARBA" id="ARBA00004651"/>
    </source>
</evidence>
<evidence type="ECO:0000256" key="3">
    <source>
        <dbReference type="ARBA" id="ARBA00022692"/>
    </source>
</evidence>
<evidence type="ECO:0000256" key="4">
    <source>
        <dbReference type="ARBA" id="ARBA00022989"/>
    </source>
</evidence>
<feature type="domain" description="ComEC/Rec2-related protein" evidence="7">
    <location>
        <begin position="229"/>
        <end position="495"/>
    </location>
</feature>
<dbReference type="RefSeq" id="WP_236959409.1">
    <property type="nucleotide sequence ID" value="NZ_JAETXX010000007.1"/>
</dbReference>
<keyword evidence="4 6" id="KW-1133">Transmembrane helix</keyword>
<keyword evidence="5 6" id="KW-0472">Membrane</keyword>
<reference evidence="9 10" key="1">
    <citation type="submission" date="2021-01" db="EMBL/GenBank/DDBJ databases">
        <title>Genome sequencing of Joostella atrarenae M1-2 (= KCTC 23194).</title>
        <authorList>
            <person name="Zakaria M.R."/>
            <person name="Lam M.Q."/>
            <person name="Chong C.S."/>
        </authorList>
    </citation>
    <scope>NUCLEOTIDE SEQUENCE [LARGE SCALE GENOMIC DNA]</scope>
    <source>
        <strain evidence="9 10">M1-2</strain>
    </source>
</reference>
<feature type="transmembrane region" description="Helical" evidence="6">
    <location>
        <begin position="502"/>
        <end position="520"/>
    </location>
</feature>
<evidence type="ECO:0000313" key="9">
    <source>
        <dbReference type="EMBL" id="MCF8715444.1"/>
    </source>
</evidence>
<sequence>MKTLKYPILKLLIFLLLGIYSGYTFEIELQYTLYLLSSFIIVSLLFSYHKKIATSTIYSLLLLATVFLIGVLNATIHSDQNPEHYSKKYQLGDSIFLKISKQLKHSDYYYKYEANVYRINNKKSNGNIILNLVRDSISEKNLPKTDFEYSTNTLLKEVNAPLNPHQFDYKKYLATQQIYHQLTTKSNELKRIPNSHKTIRGYAAIFRETINKKLSKYPYKEEIAVVNALLLGQREGISKDVYQEYAAAGAIHLLAISGLHIGILYLLLSFLLKPLNRIKHGKTIKVIIIITLLWIFAIIAGLSPSIVRSVTMFTFIAYAEKLNRAKNINHALIGSMFILLLIKPSFIFDVGFQLSYVAVFGIVWIQPTLVTLWSPRNKLVLYLWKLLTVSVAAQLSVLPLTLYYFHQFPGLFFISNLVIVPFIGMLLGFGFVIILLALLNILPNFIAEIYFTIIKIMNLFIGWIANQEDFIFRKIYFTGANLITTSILIIALMILLKNYSKRNLVMSIGSFLMFSSTILYQNHQSQLQSKFTLFHRTRISLSSIQKGRLLQINDTSVATKNIIKAYSIGENIKTISHLKSPQIFQLKKKNFTIIDSTNVYQKNKTDLLILTYSPKINLERVLFQLKPNKVIADGSNYKSFIKMWRASCIKQKIPFHYTGEKGAFILD</sequence>
<feature type="transmembrane region" description="Helical" evidence="6">
    <location>
        <begin position="476"/>
        <end position="496"/>
    </location>
</feature>
<evidence type="ECO:0000259" key="7">
    <source>
        <dbReference type="Pfam" id="PF03772"/>
    </source>
</evidence>
<feature type="transmembrane region" description="Helical" evidence="6">
    <location>
        <begin position="7"/>
        <end position="25"/>
    </location>
</feature>
<gene>
    <name evidence="9" type="ORF">JM658_11450</name>
</gene>
<name>A0ABS9J4X1_9FLAO</name>
<comment type="subcellular location">
    <subcellularLocation>
        <location evidence="1">Cell membrane</location>
        <topology evidence="1">Multi-pass membrane protein</topology>
    </subcellularLocation>
</comment>
<dbReference type="InterPro" id="IPR025405">
    <property type="entry name" value="DUF4131"/>
</dbReference>
<feature type="transmembrane region" description="Helical" evidence="6">
    <location>
        <begin position="354"/>
        <end position="373"/>
    </location>
</feature>
<feature type="transmembrane region" description="Helical" evidence="6">
    <location>
        <begin position="379"/>
        <end position="405"/>
    </location>
</feature>
<dbReference type="InterPro" id="IPR004477">
    <property type="entry name" value="ComEC_N"/>
</dbReference>
<evidence type="ECO:0000313" key="10">
    <source>
        <dbReference type="Proteomes" id="UP000829517"/>
    </source>
</evidence>
<evidence type="ECO:0000256" key="5">
    <source>
        <dbReference type="ARBA" id="ARBA00023136"/>
    </source>
</evidence>
<dbReference type="NCBIfam" id="TIGR00360">
    <property type="entry name" value="ComEC_N-term"/>
    <property type="match status" value="1"/>
</dbReference>
<evidence type="ECO:0000256" key="2">
    <source>
        <dbReference type="ARBA" id="ARBA00022475"/>
    </source>
</evidence>
<proteinExistence type="predicted"/>
<dbReference type="PANTHER" id="PTHR30619:SF1">
    <property type="entry name" value="RECOMBINATION PROTEIN 2"/>
    <property type="match status" value="1"/>
</dbReference>
<organism evidence="9 10">
    <name type="scientific">Joostella atrarenae</name>
    <dbReference type="NCBI Taxonomy" id="679257"/>
    <lineage>
        <taxon>Bacteria</taxon>
        <taxon>Pseudomonadati</taxon>
        <taxon>Bacteroidota</taxon>
        <taxon>Flavobacteriia</taxon>
        <taxon>Flavobacteriales</taxon>
        <taxon>Flavobacteriaceae</taxon>
        <taxon>Joostella</taxon>
    </lineage>
</organism>
<dbReference type="Pfam" id="PF03772">
    <property type="entry name" value="Competence"/>
    <property type="match status" value="1"/>
</dbReference>
<keyword evidence="10" id="KW-1185">Reference proteome</keyword>
<keyword evidence="3 6" id="KW-0812">Transmembrane</keyword>
<feature type="transmembrane region" description="Helical" evidence="6">
    <location>
        <begin position="445"/>
        <end position="464"/>
    </location>
</feature>
<feature type="transmembrane region" description="Helical" evidence="6">
    <location>
        <begin position="284"/>
        <end position="307"/>
    </location>
</feature>
<dbReference type="InterPro" id="IPR052159">
    <property type="entry name" value="Competence_DNA_uptake"/>
</dbReference>
<feature type="transmembrane region" description="Helical" evidence="6">
    <location>
        <begin position="417"/>
        <end position="439"/>
    </location>
</feature>